<dbReference type="AlphaFoldDB" id="A0A1X6WRU1"/>
<protein>
    <submittedName>
        <fullName evidence="1">Uncharacterized protein</fullName>
    </submittedName>
</protein>
<dbReference type="OrthoDB" id="9804145at2"/>
<keyword evidence="2" id="KW-1185">Reference proteome</keyword>
<reference evidence="2" key="1">
    <citation type="submission" date="2017-02" db="EMBL/GenBank/DDBJ databases">
        <authorList>
            <person name="Dridi B."/>
        </authorList>
    </citation>
    <scope>NUCLEOTIDE SEQUENCE [LARGE SCALE GENOMIC DNA]</scope>
    <source>
        <strain evidence="2">bH819</strain>
    </source>
</reference>
<sequence length="70" mass="8030">MLKGEHLVATDMWKQKLLEEIQIGEGIRIIGEDENVRLSSVKIFNDKQRDDFIEDLSNVVNDGESLESKL</sequence>
<evidence type="ECO:0000313" key="2">
    <source>
        <dbReference type="Proteomes" id="UP000195918"/>
    </source>
</evidence>
<proteinExistence type="predicted"/>
<dbReference type="EMBL" id="FWFD01000015">
    <property type="protein sequence ID" value="SLM86366.1"/>
    <property type="molecule type" value="Genomic_DNA"/>
</dbReference>
<name>A0A1X6WRU1_9ENTE</name>
<dbReference type="RefSeq" id="WP_143597079.1">
    <property type="nucleotide sequence ID" value="NZ_FWFD01000015.1"/>
</dbReference>
<accession>A0A1X6WRU1</accession>
<evidence type="ECO:0000313" key="1">
    <source>
        <dbReference type="EMBL" id="SLM86366.1"/>
    </source>
</evidence>
<gene>
    <name evidence="1" type="ORF">FM121_09765</name>
</gene>
<dbReference type="Proteomes" id="UP000195918">
    <property type="component" value="Unassembled WGS sequence"/>
</dbReference>
<organism evidence="1 2">
    <name type="scientific">Vagococcus fluvialis bH819</name>
    <dbReference type="NCBI Taxonomy" id="1255619"/>
    <lineage>
        <taxon>Bacteria</taxon>
        <taxon>Bacillati</taxon>
        <taxon>Bacillota</taxon>
        <taxon>Bacilli</taxon>
        <taxon>Lactobacillales</taxon>
        <taxon>Enterococcaceae</taxon>
        <taxon>Vagococcus</taxon>
    </lineage>
</organism>